<organism evidence="1 2">
    <name type="scientific">Lucilia cuprina</name>
    <name type="common">Green bottle fly</name>
    <name type="synonym">Australian sheep blowfly</name>
    <dbReference type="NCBI Taxonomy" id="7375"/>
    <lineage>
        <taxon>Eukaryota</taxon>
        <taxon>Metazoa</taxon>
        <taxon>Ecdysozoa</taxon>
        <taxon>Arthropoda</taxon>
        <taxon>Hexapoda</taxon>
        <taxon>Insecta</taxon>
        <taxon>Pterygota</taxon>
        <taxon>Neoptera</taxon>
        <taxon>Endopterygota</taxon>
        <taxon>Diptera</taxon>
        <taxon>Brachycera</taxon>
        <taxon>Muscomorpha</taxon>
        <taxon>Oestroidea</taxon>
        <taxon>Calliphoridae</taxon>
        <taxon>Luciliinae</taxon>
        <taxon>Lucilia</taxon>
    </lineage>
</organism>
<evidence type="ECO:0000313" key="1">
    <source>
        <dbReference type="EMBL" id="KNC33964.1"/>
    </source>
</evidence>
<name>A0A0L0CRB5_LUCCU</name>
<accession>A0A0L0CRB5</accession>
<protein>
    <submittedName>
        <fullName evidence="1">Uncharacterized protein</fullName>
    </submittedName>
</protein>
<dbReference type="OMA" id="MEFRIDI"/>
<keyword evidence="2" id="KW-1185">Reference proteome</keyword>
<sequence>MIFSGLLDIFTKDFDLFYTSSTQTINFFYEAFSVDINTLTPLKLYECLKNMLMELDNSYKLNILINFLIEPFMLQIYFTTFLAKRHKWYNKITSKNLEKIQQEALKFLNILQSLFFKMFFLFSKLVTLDCFSREFMESLLNVIFKTDHITSNLACQLYITMMKRKFSETLILKHIMDYYVRHMGSIVNLKTYIEAIYDSLEFLLNFNNLLEIITDINTTEIIRLLSAHILVIVFELKTEGILLKVYTFIPTENLQKTILDNFIHYAVGIFTHFANNLQYPLLMNIFQVFHKFLNFNREWQHLEQLSDHLLHKYHEMLRDLRKREENSEKILKIPLTDYNNLLKRFNIILKTKYELLDNNYLQIVRDLSHYFLYHPDIKAIISKEKSFIDLYVLEIVISCILKLFKVENANNQNYTFFIEAQELFKYLWLLLKDMEELLKLPVVRIKTYFSSLLVLLTYLPLKLESNVYHQLVQILIELNFKSRSLNRTEGDESQQLHPSQSLEYQRFMMRQFTEMHKHQRVQIHTNTVWKLCIYYGMFKRSFQKELKDLLITLANYRLNIYKHIISVLIYNLYKQNPTLKHLTIVFILKQHKHLIDNDINVDSTPLLKVHVVLLVLQILTKALSVQRLKTGHNRLEALKEEQLQQMSQHLITAEERKFLDQFKVEMEKQTQIIYAPYT</sequence>
<evidence type="ECO:0000313" key="2">
    <source>
        <dbReference type="Proteomes" id="UP000037069"/>
    </source>
</evidence>
<comment type="caution">
    <text evidence="1">The sequence shown here is derived from an EMBL/GenBank/DDBJ whole genome shotgun (WGS) entry which is preliminary data.</text>
</comment>
<dbReference type="AlphaFoldDB" id="A0A0L0CRB5"/>
<dbReference type="Proteomes" id="UP000037069">
    <property type="component" value="Unassembled WGS sequence"/>
</dbReference>
<dbReference type="EMBL" id="JRES01000127">
    <property type="protein sequence ID" value="KNC33964.1"/>
    <property type="molecule type" value="Genomic_DNA"/>
</dbReference>
<gene>
    <name evidence="1" type="ORF">FF38_04296</name>
</gene>
<reference evidence="1 2" key="1">
    <citation type="journal article" date="2015" name="Nat. Commun.">
        <title>Lucilia cuprina genome unlocks parasitic fly biology to underpin future interventions.</title>
        <authorList>
            <person name="Anstead C.A."/>
            <person name="Korhonen P.K."/>
            <person name="Young N.D."/>
            <person name="Hall R.S."/>
            <person name="Jex A.R."/>
            <person name="Murali S.C."/>
            <person name="Hughes D.S."/>
            <person name="Lee S.F."/>
            <person name="Perry T."/>
            <person name="Stroehlein A.J."/>
            <person name="Ansell B.R."/>
            <person name="Breugelmans B."/>
            <person name="Hofmann A."/>
            <person name="Qu J."/>
            <person name="Dugan S."/>
            <person name="Lee S.L."/>
            <person name="Chao H."/>
            <person name="Dinh H."/>
            <person name="Han Y."/>
            <person name="Doddapaneni H.V."/>
            <person name="Worley K.C."/>
            <person name="Muzny D.M."/>
            <person name="Ioannidis P."/>
            <person name="Waterhouse R.M."/>
            <person name="Zdobnov E.M."/>
            <person name="James P.J."/>
            <person name="Bagnall N.H."/>
            <person name="Kotze A.C."/>
            <person name="Gibbs R.A."/>
            <person name="Richards S."/>
            <person name="Batterham P."/>
            <person name="Gasser R.B."/>
        </authorList>
    </citation>
    <scope>NUCLEOTIDE SEQUENCE [LARGE SCALE GENOMIC DNA]</scope>
    <source>
        <strain evidence="1 2">LS</strain>
        <tissue evidence="1">Full body</tissue>
    </source>
</reference>
<dbReference type="OrthoDB" id="7883050at2759"/>
<proteinExistence type="predicted"/>